<dbReference type="PANTHER" id="PTHR10091:SF0">
    <property type="entry name" value="GALACTOSE MUTAROTASE"/>
    <property type="match status" value="1"/>
</dbReference>
<dbReference type="SUPFAM" id="SSF74650">
    <property type="entry name" value="Galactose mutarotase-like"/>
    <property type="match status" value="1"/>
</dbReference>
<dbReference type="GO" id="GO:0004034">
    <property type="term" value="F:aldose 1-epimerase activity"/>
    <property type="evidence" value="ECO:0007669"/>
    <property type="project" value="UniProtKB-EC"/>
</dbReference>
<accession>A0A9D1CQG5</accession>
<dbReference type="GO" id="GO:0006006">
    <property type="term" value="P:glucose metabolic process"/>
    <property type="evidence" value="ECO:0007669"/>
    <property type="project" value="TreeGrafter"/>
</dbReference>
<proteinExistence type="inferred from homology"/>
<dbReference type="GO" id="GO:0030246">
    <property type="term" value="F:carbohydrate binding"/>
    <property type="evidence" value="ECO:0007669"/>
    <property type="project" value="InterPro"/>
</dbReference>
<dbReference type="PANTHER" id="PTHR10091">
    <property type="entry name" value="ALDOSE-1-EPIMERASE"/>
    <property type="match status" value="1"/>
</dbReference>
<dbReference type="AlphaFoldDB" id="A0A9D1CQG5"/>
<comment type="similarity">
    <text evidence="4 12">Belongs to the aldose epimerase family.</text>
</comment>
<keyword evidence="9" id="KW-0597">Phosphoprotein</keyword>
<protein>
    <recommendedName>
        <fullName evidence="7 12">Aldose 1-epimerase</fullName>
        <ecNumber evidence="6 12">5.1.3.3</ecNumber>
    </recommendedName>
</protein>
<comment type="caution">
    <text evidence="16">The sequence shown here is derived from an EMBL/GenBank/DDBJ whole genome shotgun (WGS) entry which is preliminary data.</text>
</comment>
<evidence type="ECO:0000256" key="1">
    <source>
        <dbReference type="ARBA" id="ARBA00001614"/>
    </source>
</evidence>
<evidence type="ECO:0000256" key="5">
    <source>
        <dbReference type="ARBA" id="ARBA00011245"/>
    </source>
</evidence>
<keyword evidence="8" id="KW-0963">Cytoplasm</keyword>
<name>A0A9D1CQG5_9FIRM</name>
<evidence type="ECO:0000256" key="3">
    <source>
        <dbReference type="ARBA" id="ARBA00005028"/>
    </source>
</evidence>
<dbReference type="NCBIfam" id="NF008277">
    <property type="entry name" value="PRK11055.1"/>
    <property type="match status" value="1"/>
</dbReference>
<keyword evidence="11 12" id="KW-0119">Carbohydrate metabolism</keyword>
<comment type="pathway">
    <text evidence="3 12">Carbohydrate metabolism; hexose metabolism.</text>
</comment>
<reference evidence="16" key="2">
    <citation type="journal article" date="2021" name="PeerJ">
        <title>Extensive microbial diversity within the chicken gut microbiome revealed by metagenomics and culture.</title>
        <authorList>
            <person name="Gilroy R."/>
            <person name="Ravi A."/>
            <person name="Getino M."/>
            <person name="Pursley I."/>
            <person name="Horton D.L."/>
            <person name="Alikhan N.F."/>
            <person name="Baker D."/>
            <person name="Gharbi K."/>
            <person name="Hall N."/>
            <person name="Watson M."/>
            <person name="Adriaenssens E.M."/>
            <person name="Foster-Nyarko E."/>
            <person name="Jarju S."/>
            <person name="Secka A."/>
            <person name="Antonio M."/>
            <person name="Oren A."/>
            <person name="Chaudhuri R.R."/>
            <person name="La Ragione R."/>
            <person name="Hildebrand F."/>
            <person name="Pallen M.J."/>
        </authorList>
    </citation>
    <scope>NUCLEOTIDE SEQUENCE</scope>
    <source>
        <strain evidence="16">ChiSxjej2B14-6234</strain>
    </source>
</reference>
<sequence length="357" mass="39068">MSIVRAPFGVMPSGEAVEQYTLQNAGGSSVSIITYGGTLTAIRVPDRAGKLSDVCLGFDTLEKYLNVPGYMGALIGRYANRIGGARFTLNGKTYSLYANEGENTLHGGKVGFNRKVWAAQTVSEPGVERLVLTCRSEDGEEGYPGALDVRVTYSFDDEDELTIHYEAVCDKDTVVNLTNHCYFNLAGHDSGTVQDHVIQINADRFTVVRPDSIPTGELRPVDGTPFDLRAGLRIGDGLARIGEDEQMRFGKGYDHNFAISCEGEGVVKAVELYDPASGRVMETFTDMPGVQFYSANMLESDFAGKDGVMYGHHAGLCLETQFFPDSPNRPEFPSCTLRAGQKYDYTTVYKFSVRENA</sequence>
<evidence type="ECO:0000256" key="11">
    <source>
        <dbReference type="ARBA" id="ARBA00023277"/>
    </source>
</evidence>
<gene>
    <name evidence="16" type="ORF">IAB73_06680</name>
</gene>
<feature type="active site" description="Proton donor" evidence="13">
    <location>
        <position position="180"/>
    </location>
</feature>
<evidence type="ECO:0000256" key="15">
    <source>
        <dbReference type="PIRSR" id="PIRSR005096-3"/>
    </source>
</evidence>
<dbReference type="InterPro" id="IPR047215">
    <property type="entry name" value="Galactose_mutarotase-like"/>
</dbReference>
<feature type="binding site" evidence="14">
    <location>
        <position position="254"/>
    </location>
    <ligand>
        <name>beta-D-galactose</name>
        <dbReference type="ChEBI" id="CHEBI:27667"/>
    </ligand>
</feature>
<comment type="subunit">
    <text evidence="5">Monomer.</text>
</comment>
<evidence type="ECO:0000256" key="12">
    <source>
        <dbReference type="PIRNR" id="PIRNR005096"/>
    </source>
</evidence>
<evidence type="ECO:0000256" key="4">
    <source>
        <dbReference type="ARBA" id="ARBA00006206"/>
    </source>
</evidence>
<evidence type="ECO:0000256" key="2">
    <source>
        <dbReference type="ARBA" id="ARBA00004496"/>
    </source>
</evidence>
<dbReference type="InterPro" id="IPR015443">
    <property type="entry name" value="Aldose_1-epimerase"/>
</dbReference>
<comment type="subcellular location">
    <subcellularLocation>
        <location evidence="2">Cytoplasm</location>
    </subcellularLocation>
</comment>
<dbReference type="EMBL" id="DVFJ01000021">
    <property type="protein sequence ID" value="HIQ71871.1"/>
    <property type="molecule type" value="Genomic_DNA"/>
</dbReference>
<dbReference type="CDD" id="cd09019">
    <property type="entry name" value="galactose_mutarotase_like"/>
    <property type="match status" value="1"/>
</dbReference>
<evidence type="ECO:0000256" key="14">
    <source>
        <dbReference type="PIRSR" id="PIRSR005096-2"/>
    </source>
</evidence>
<evidence type="ECO:0000256" key="9">
    <source>
        <dbReference type="ARBA" id="ARBA00022553"/>
    </source>
</evidence>
<dbReference type="InterPro" id="IPR011013">
    <property type="entry name" value="Gal_mutarotase_sf_dom"/>
</dbReference>
<feature type="active site" description="Proton acceptor" evidence="13">
    <location>
        <position position="319"/>
    </location>
</feature>
<reference evidence="16" key="1">
    <citation type="submission" date="2020-10" db="EMBL/GenBank/DDBJ databases">
        <authorList>
            <person name="Gilroy R."/>
        </authorList>
    </citation>
    <scope>NUCLEOTIDE SEQUENCE</scope>
    <source>
        <strain evidence="16">ChiSxjej2B14-6234</strain>
    </source>
</reference>
<dbReference type="FunFam" id="2.70.98.10:FF:000003">
    <property type="entry name" value="Aldose 1-epimerase"/>
    <property type="match status" value="1"/>
</dbReference>
<feature type="binding site" evidence="15">
    <location>
        <begin position="180"/>
        <end position="182"/>
    </location>
    <ligand>
        <name>beta-D-galactose</name>
        <dbReference type="ChEBI" id="CHEBI:27667"/>
    </ligand>
</feature>
<dbReference type="InterPro" id="IPR018052">
    <property type="entry name" value="Ald1_epimerase_CS"/>
</dbReference>
<keyword evidence="10 12" id="KW-0413">Isomerase</keyword>
<evidence type="ECO:0000256" key="6">
    <source>
        <dbReference type="ARBA" id="ARBA00013185"/>
    </source>
</evidence>
<dbReference type="PIRSF" id="PIRSF005096">
    <property type="entry name" value="GALM"/>
    <property type="match status" value="1"/>
</dbReference>
<evidence type="ECO:0000256" key="10">
    <source>
        <dbReference type="ARBA" id="ARBA00023235"/>
    </source>
</evidence>
<evidence type="ECO:0000256" key="8">
    <source>
        <dbReference type="ARBA" id="ARBA00022490"/>
    </source>
</evidence>
<dbReference type="EC" id="5.1.3.3" evidence="6 12"/>
<evidence type="ECO:0000313" key="16">
    <source>
        <dbReference type="EMBL" id="HIQ71871.1"/>
    </source>
</evidence>
<dbReference type="GO" id="GO:0005737">
    <property type="term" value="C:cytoplasm"/>
    <property type="evidence" value="ECO:0007669"/>
    <property type="project" value="UniProtKB-SubCell"/>
</dbReference>
<dbReference type="Proteomes" id="UP000886887">
    <property type="component" value="Unassembled WGS sequence"/>
</dbReference>
<dbReference type="PROSITE" id="PS00545">
    <property type="entry name" value="ALDOSE_1_EPIMERASE"/>
    <property type="match status" value="1"/>
</dbReference>
<evidence type="ECO:0000256" key="13">
    <source>
        <dbReference type="PIRSR" id="PIRSR005096-1"/>
    </source>
</evidence>
<dbReference type="InterPro" id="IPR008183">
    <property type="entry name" value="Aldose_1/G6P_1-epimerase"/>
</dbReference>
<organism evidence="16 17">
    <name type="scientific">Candidatus Onthenecus intestinigallinarum</name>
    <dbReference type="NCBI Taxonomy" id="2840875"/>
    <lineage>
        <taxon>Bacteria</taxon>
        <taxon>Bacillati</taxon>
        <taxon>Bacillota</taxon>
        <taxon>Clostridia</taxon>
        <taxon>Eubacteriales</taxon>
        <taxon>Candidatus Onthenecus</taxon>
    </lineage>
</organism>
<dbReference type="Pfam" id="PF01263">
    <property type="entry name" value="Aldose_epim"/>
    <property type="match status" value="1"/>
</dbReference>
<feature type="binding site" evidence="15">
    <location>
        <begin position="80"/>
        <end position="81"/>
    </location>
    <ligand>
        <name>beta-D-galactose</name>
        <dbReference type="ChEBI" id="CHEBI:27667"/>
    </ligand>
</feature>
<evidence type="ECO:0000313" key="17">
    <source>
        <dbReference type="Proteomes" id="UP000886887"/>
    </source>
</evidence>
<dbReference type="GO" id="GO:0033499">
    <property type="term" value="P:galactose catabolic process via UDP-galactose, Leloir pathway"/>
    <property type="evidence" value="ECO:0007669"/>
    <property type="project" value="TreeGrafter"/>
</dbReference>
<dbReference type="InterPro" id="IPR014718">
    <property type="entry name" value="GH-type_carb-bd"/>
</dbReference>
<evidence type="ECO:0000256" key="7">
    <source>
        <dbReference type="ARBA" id="ARBA00014165"/>
    </source>
</evidence>
<comment type="catalytic activity">
    <reaction evidence="1 12">
        <text>alpha-D-glucose = beta-D-glucose</text>
        <dbReference type="Rhea" id="RHEA:10264"/>
        <dbReference type="ChEBI" id="CHEBI:15903"/>
        <dbReference type="ChEBI" id="CHEBI:17925"/>
        <dbReference type="EC" id="5.1.3.3"/>
    </reaction>
</comment>
<dbReference type="Gene3D" id="2.70.98.10">
    <property type="match status" value="1"/>
</dbReference>